<dbReference type="Pfam" id="PF00250">
    <property type="entry name" value="Forkhead"/>
    <property type="match status" value="1"/>
</dbReference>
<sequence>MAISQSPNKMLKLREICDYIIQQFPYYHKLWPTWEKTIRHNLSRNECFIKAPRDDGSSGRGNFWKLHPASSEMFRKGSFQRRRYRFLHQLPQKPYADPVTSPTGLHSPDGVATSFPSRIPIPNHELPYATIPCTHGNGYPAASCIPVFPDANTHHRYATEVVAAQQRSRSFSSPPVGDMPYEFPTVPHIPISRSYSIGSPPSFAPLAQYQPGDRLTQPSWSYSPYSSQTSPIPAPPAQGQNFTNRTTCASPMDTVRQPPSVFRSSCSSHLSLSRHCRVLEPCVWTQRRVWRTRGRSGYQVQFHHLKFAQELSLISS</sequence>
<dbReference type="GO" id="GO:0030154">
    <property type="term" value="P:cell differentiation"/>
    <property type="evidence" value="ECO:0007669"/>
    <property type="project" value="TreeGrafter"/>
</dbReference>
<dbReference type="InterPro" id="IPR036390">
    <property type="entry name" value="WH_DNA-bd_sf"/>
</dbReference>
<dbReference type="InterPro" id="IPR036388">
    <property type="entry name" value="WH-like_DNA-bd_sf"/>
</dbReference>
<evidence type="ECO:0000256" key="1">
    <source>
        <dbReference type="ARBA" id="ARBA00023125"/>
    </source>
</evidence>
<evidence type="ECO:0000256" key="2">
    <source>
        <dbReference type="PROSITE-ProRule" id="PRU00089"/>
    </source>
</evidence>
<comment type="subcellular location">
    <subcellularLocation>
        <location evidence="2">Nucleus</location>
    </subcellularLocation>
</comment>
<dbReference type="PANTHER" id="PTHR11829:SF402">
    <property type="entry name" value="FORK HEAD DOMAIN-CONTAINING PROTEIN FD3-RELATED"/>
    <property type="match status" value="1"/>
</dbReference>
<feature type="domain" description="Fork-head" evidence="3">
    <location>
        <begin position="1"/>
        <end position="84"/>
    </location>
</feature>
<dbReference type="PRINTS" id="PR00053">
    <property type="entry name" value="FORKHEAD"/>
</dbReference>
<evidence type="ECO:0000259" key="3">
    <source>
        <dbReference type="PROSITE" id="PS50039"/>
    </source>
</evidence>
<keyword evidence="5" id="KW-1185">Reference proteome</keyword>
<dbReference type="SUPFAM" id="SSF46785">
    <property type="entry name" value="Winged helix' DNA-binding domain"/>
    <property type="match status" value="1"/>
</dbReference>
<name>A0AA35R4P9_GEOBA</name>
<dbReference type="Gene3D" id="1.10.10.10">
    <property type="entry name" value="Winged helix-like DNA-binding domain superfamily/Winged helix DNA-binding domain"/>
    <property type="match status" value="1"/>
</dbReference>
<gene>
    <name evidence="4" type="ORF">GBAR_LOCUS3839</name>
</gene>
<dbReference type="InterPro" id="IPR050211">
    <property type="entry name" value="FOX_domain-containing"/>
</dbReference>
<keyword evidence="1 2" id="KW-0238">DNA-binding</keyword>
<dbReference type="GO" id="GO:0000981">
    <property type="term" value="F:DNA-binding transcription factor activity, RNA polymerase II-specific"/>
    <property type="evidence" value="ECO:0007669"/>
    <property type="project" value="TreeGrafter"/>
</dbReference>
<dbReference type="Proteomes" id="UP001174909">
    <property type="component" value="Unassembled WGS sequence"/>
</dbReference>
<reference evidence="4" key="1">
    <citation type="submission" date="2023-03" db="EMBL/GenBank/DDBJ databases">
        <authorList>
            <person name="Steffen K."/>
            <person name="Cardenas P."/>
        </authorList>
    </citation>
    <scope>NUCLEOTIDE SEQUENCE</scope>
</reference>
<protein>
    <submittedName>
        <fullName evidence="4">Fork head domain-containing protein FD3</fullName>
    </submittedName>
</protein>
<proteinExistence type="predicted"/>
<organism evidence="4 5">
    <name type="scientific">Geodia barretti</name>
    <name type="common">Barrett's horny sponge</name>
    <dbReference type="NCBI Taxonomy" id="519541"/>
    <lineage>
        <taxon>Eukaryota</taxon>
        <taxon>Metazoa</taxon>
        <taxon>Porifera</taxon>
        <taxon>Demospongiae</taxon>
        <taxon>Heteroscleromorpha</taxon>
        <taxon>Tetractinellida</taxon>
        <taxon>Astrophorina</taxon>
        <taxon>Geodiidae</taxon>
        <taxon>Geodia</taxon>
    </lineage>
</organism>
<dbReference type="SMART" id="SM00339">
    <property type="entry name" value="FH"/>
    <property type="match status" value="1"/>
</dbReference>
<dbReference type="PANTHER" id="PTHR11829">
    <property type="entry name" value="FORKHEAD BOX PROTEIN"/>
    <property type="match status" value="1"/>
</dbReference>
<comment type="caution">
    <text evidence="4">The sequence shown here is derived from an EMBL/GenBank/DDBJ whole genome shotgun (WGS) entry which is preliminary data.</text>
</comment>
<dbReference type="GO" id="GO:0009653">
    <property type="term" value="P:anatomical structure morphogenesis"/>
    <property type="evidence" value="ECO:0007669"/>
    <property type="project" value="TreeGrafter"/>
</dbReference>
<feature type="DNA-binding region" description="Fork-head" evidence="2">
    <location>
        <begin position="1"/>
        <end position="84"/>
    </location>
</feature>
<dbReference type="InterPro" id="IPR001766">
    <property type="entry name" value="Fork_head_dom"/>
</dbReference>
<dbReference type="EMBL" id="CASHTH010000550">
    <property type="protein sequence ID" value="CAI8004138.1"/>
    <property type="molecule type" value="Genomic_DNA"/>
</dbReference>
<keyword evidence="2" id="KW-0539">Nucleus</keyword>
<dbReference type="AlphaFoldDB" id="A0AA35R4P9"/>
<dbReference type="GO" id="GO:0005634">
    <property type="term" value="C:nucleus"/>
    <property type="evidence" value="ECO:0007669"/>
    <property type="project" value="UniProtKB-SubCell"/>
</dbReference>
<evidence type="ECO:0000313" key="5">
    <source>
        <dbReference type="Proteomes" id="UP001174909"/>
    </source>
</evidence>
<dbReference type="PROSITE" id="PS50039">
    <property type="entry name" value="FORK_HEAD_3"/>
    <property type="match status" value="1"/>
</dbReference>
<evidence type="ECO:0000313" key="4">
    <source>
        <dbReference type="EMBL" id="CAI8004138.1"/>
    </source>
</evidence>
<dbReference type="GO" id="GO:0000978">
    <property type="term" value="F:RNA polymerase II cis-regulatory region sequence-specific DNA binding"/>
    <property type="evidence" value="ECO:0007669"/>
    <property type="project" value="TreeGrafter"/>
</dbReference>
<accession>A0AA35R4P9</accession>